<keyword evidence="7" id="KW-1238">Degradation of host capsule during virus entry</keyword>
<proteinExistence type="inferred from homology"/>
<keyword evidence="4" id="KW-0946">Virion</keyword>
<name>A0A3G8F1X9_9CAUD</name>
<keyword evidence="10" id="KW-1185">Reference proteome</keyword>
<keyword evidence="3" id="KW-1227">Viral tail protein</keyword>
<accession>A0A3G8F1X9</accession>
<dbReference type="InterPro" id="IPR005604">
    <property type="entry name" value="Phage_T7_tail_fibre-like_N"/>
</dbReference>
<sequence>MADITQQWFDATSVGADYKTMHIWEGDGDELRAFELNFTGGYINQSDVKSFMVKTTTQERTDLEVSFVGSNTVTLSEAVPVGYRVTIYRDTNKLEPLAKFSDGAIITANNLDRNSKQAIFAVAEMVDRFDSVTDTANEAIATAYASLAKSEQAVEYSTEALDIANSTFAAADRAEAAAAASAESAQQSATASEEAVTTANGIAGTANQALSNSETALGTANNIAGTANTALTNSEDALNTAQAAQATASGIETRTLRVSSGSLNPLAPVGTAENKIVVIRGGQPVWEDPAVASGDVLSKLGVTTGASLVGTPYGGNLSERMALLPYNRKGALGSGVVLQSGDDVVTYNGMFYQYTGTFPHTSSETTVTGYRCLGLLNGWPLNHTRNWGIVPGSSNHTEALQLMVANSLPDTTLISDGQAINIAGLQLTTTYPSVKFKGFRFAPFYVSGATSVDVMINITRGGIVMEDVTFNKPATGLTVTSAIQATDALNLRFDRISSTGTGGTYSTYFRLFNVKESGFSNLRIDLDPSNMGGTLIESNYCVNNTFSDSFVGFGQYGLRCTSVVHPTNSYASEGWLVDNVVAVFFDNPLYMQRVTAANITNCVFDFCGTRGYEFTLGGHNLISNCWFANRATSSTTNPFCVVAGTTHEGLTLSNCDFVNNNGINTSPLFSHNGLAAQGTKVVNCRSKSFAEGVILHAASALLGNTFYNSGAATYNVAARNTLMGNMRLENKSVWAAGSTFTELQLSNGIQSAGIRGRNSSISDRAGMDMYTTLGGVQNVVLRLIDDNITMPRLPATLEATIVGGLYAGEDGIIRIRRT</sequence>
<gene>
    <name evidence="9" type="ORF">Arno160_gp41</name>
</gene>
<dbReference type="GO" id="GO:0098994">
    <property type="term" value="P:symbiont entry into host cell via disruption of host cell envelope"/>
    <property type="evidence" value="ECO:0007669"/>
    <property type="project" value="UniProtKB-KW"/>
</dbReference>
<evidence type="ECO:0000256" key="5">
    <source>
        <dbReference type="ARBA" id="ARBA00023296"/>
    </source>
</evidence>
<feature type="domain" description="Bacteriophage T7 tail fibre protein-like N-terminal" evidence="8">
    <location>
        <begin position="23"/>
        <end position="129"/>
    </location>
</feature>
<keyword evidence="5" id="KW-1160">Virus entry into host cell</keyword>
<dbReference type="Pfam" id="PF03906">
    <property type="entry name" value="Phage_T7_tail"/>
    <property type="match status" value="1"/>
</dbReference>
<evidence type="ECO:0000313" key="10">
    <source>
        <dbReference type="Proteomes" id="UP000276370"/>
    </source>
</evidence>
<evidence type="ECO:0000256" key="1">
    <source>
        <dbReference type="ARBA" id="ARBA00004328"/>
    </source>
</evidence>
<dbReference type="InterPro" id="IPR011050">
    <property type="entry name" value="Pectin_lyase_fold/virulence"/>
</dbReference>
<dbReference type="GO" id="GO:0098015">
    <property type="term" value="C:virus tail"/>
    <property type="evidence" value="ECO:0007669"/>
    <property type="project" value="UniProtKB-KW"/>
</dbReference>
<dbReference type="Proteomes" id="UP000276370">
    <property type="component" value="Segment"/>
</dbReference>
<evidence type="ECO:0000256" key="3">
    <source>
        <dbReference type="ARBA" id="ARBA00022732"/>
    </source>
</evidence>
<comment type="subcellular location">
    <subcellularLocation>
        <location evidence="1">Virion</location>
    </subcellularLocation>
</comment>
<dbReference type="SMART" id="SM00710">
    <property type="entry name" value="PbH1"/>
    <property type="match status" value="5"/>
</dbReference>
<evidence type="ECO:0000259" key="8">
    <source>
        <dbReference type="Pfam" id="PF03906"/>
    </source>
</evidence>
<reference evidence="9" key="1">
    <citation type="submission" date="2018-10" db="EMBL/GenBank/DDBJ databases">
        <authorList>
            <person name="Shneider M.M."/>
            <person name="Kabilov M.R."/>
            <person name="Miroshnikov K.A."/>
        </authorList>
    </citation>
    <scope>NUCLEOTIDE SEQUENCE [LARGE SCALE GENOMIC DNA]</scope>
</reference>
<dbReference type="SUPFAM" id="SSF51126">
    <property type="entry name" value="Pectin lyase-like"/>
    <property type="match status" value="1"/>
</dbReference>
<evidence type="ECO:0000256" key="2">
    <source>
        <dbReference type="ARBA" id="ARBA00022717"/>
    </source>
</evidence>
<dbReference type="GO" id="GO:0098996">
    <property type="term" value="P:symbiont entry into host cell via disruption of host cell glycocalyx"/>
    <property type="evidence" value="ECO:0007669"/>
    <property type="project" value="UniProtKB-KW"/>
</dbReference>
<protein>
    <submittedName>
        <fullName evidence="9">Tail spike</fullName>
    </submittedName>
</protein>
<comment type="similarity">
    <text evidence="6">In the N-terminal section; belongs to the Teseptimavirus fiber family.</text>
</comment>
<organism evidence="9 10">
    <name type="scientific">Pectobacterium phage Arno160</name>
    <dbReference type="NCBI Taxonomy" id="2488835"/>
    <lineage>
        <taxon>Viruses</taxon>
        <taxon>Duplodnaviria</taxon>
        <taxon>Heunggongvirae</taxon>
        <taxon>Uroviricota</taxon>
        <taxon>Caudoviricetes</taxon>
        <taxon>Autographivirales</taxon>
        <taxon>Autonotataviridae</taxon>
        <taxon>Melnykvirinae</taxon>
        <taxon>Wanjuvirus</taxon>
        <taxon>Wanjuvirus arno160</taxon>
    </lineage>
</organism>
<evidence type="ECO:0000256" key="6">
    <source>
        <dbReference type="ARBA" id="ARBA00035636"/>
    </source>
</evidence>
<evidence type="ECO:0000256" key="7">
    <source>
        <dbReference type="ARBA" id="ARBA00035731"/>
    </source>
</evidence>
<evidence type="ECO:0000256" key="4">
    <source>
        <dbReference type="ARBA" id="ARBA00022844"/>
    </source>
</evidence>
<dbReference type="EMBL" id="MK053931">
    <property type="protein sequence ID" value="AZF88104.1"/>
    <property type="molecule type" value="Genomic_DNA"/>
</dbReference>
<evidence type="ECO:0000313" key="9">
    <source>
        <dbReference type="EMBL" id="AZF88104.1"/>
    </source>
</evidence>
<dbReference type="InterPro" id="IPR006626">
    <property type="entry name" value="PbH1"/>
</dbReference>
<keyword evidence="2" id="KW-1235">Degradation of host cell envelope components during virus entry</keyword>